<accession>A0A8J3IY71</accession>
<dbReference type="PRINTS" id="PR00080">
    <property type="entry name" value="SDRFAMILY"/>
</dbReference>
<keyword evidence="3" id="KW-1185">Reference proteome</keyword>
<dbReference type="PANTHER" id="PTHR43313">
    <property type="entry name" value="SHORT-CHAIN DEHYDROGENASE/REDUCTASE FAMILY 9C"/>
    <property type="match status" value="1"/>
</dbReference>
<proteinExistence type="inferred from homology"/>
<dbReference type="PANTHER" id="PTHR43313:SF1">
    <property type="entry name" value="3BETA-HYDROXYSTEROID DEHYDROGENASE DHS-16"/>
    <property type="match status" value="1"/>
</dbReference>
<dbReference type="Pfam" id="PF00106">
    <property type="entry name" value="adh_short"/>
    <property type="match status" value="1"/>
</dbReference>
<sequence>MATAPQSNRGAVLITGAAGGLGVATVRQLDALGFQVFAGVRKAADGERLQREISSRIIPVLLDVTDSDSITRAAQMVTKALGSAGLAGLVNNAGLIVEGPIELTPIAEIRKEFEVCVLGPVAVTQAFLPLLRKARGRIVNVGALSGLVTLPYYGIISAAKTALESFTDALRGELLPWGISISIVEPGALQTEIFDKSGASAQQTRQQFSAQQQQLYASGLAALSKTIASQHRDNPSIAVAAITHALTSRRPKTRYPVGQIAGALVFLRVLPDRLRDTLLLRSIGIPRAQPTV</sequence>
<dbReference type="PRINTS" id="PR00081">
    <property type="entry name" value="GDHRDH"/>
</dbReference>
<dbReference type="CDD" id="cd05374">
    <property type="entry name" value="17beta-HSD-like_SDR_c"/>
    <property type="match status" value="1"/>
</dbReference>
<dbReference type="AlphaFoldDB" id="A0A8J3IY71"/>
<comment type="caution">
    <text evidence="2">The sequence shown here is derived from an EMBL/GenBank/DDBJ whole genome shotgun (WGS) entry which is preliminary data.</text>
</comment>
<comment type="similarity">
    <text evidence="1">Belongs to the short-chain dehydrogenases/reductases (SDR) family.</text>
</comment>
<dbReference type="GO" id="GO:0016491">
    <property type="term" value="F:oxidoreductase activity"/>
    <property type="evidence" value="ECO:0007669"/>
    <property type="project" value="TreeGrafter"/>
</dbReference>
<evidence type="ECO:0000313" key="3">
    <source>
        <dbReference type="Proteomes" id="UP000597444"/>
    </source>
</evidence>
<dbReference type="InterPro" id="IPR002347">
    <property type="entry name" value="SDR_fam"/>
</dbReference>
<evidence type="ECO:0000256" key="1">
    <source>
        <dbReference type="RuleBase" id="RU000363"/>
    </source>
</evidence>
<dbReference type="GO" id="GO:0008202">
    <property type="term" value="P:steroid metabolic process"/>
    <property type="evidence" value="ECO:0007669"/>
    <property type="project" value="TreeGrafter"/>
</dbReference>
<protein>
    <submittedName>
        <fullName evidence="2">Short-chain dehydrogenase/reductase</fullName>
    </submittedName>
</protein>
<dbReference type="SUPFAM" id="SSF51735">
    <property type="entry name" value="NAD(P)-binding Rossmann-fold domains"/>
    <property type="match status" value="1"/>
</dbReference>
<reference evidence="2" key="1">
    <citation type="submission" date="2020-10" db="EMBL/GenBank/DDBJ databases">
        <title>Taxonomic study of unclassified bacteria belonging to the class Ktedonobacteria.</title>
        <authorList>
            <person name="Yabe S."/>
            <person name="Wang C.M."/>
            <person name="Zheng Y."/>
            <person name="Sakai Y."/>
            <person name="Cavaletti L."/>
            <person name="Monciardini P."/>
            <person name="Donadio S."/>
        </authorList>
    </citation>
    <scope>NUCLEOTIDE SEQUENCE</scope>
    <source>
        <strain evidence="2">ID150040</strain>
    </source>
</reference>
<dbReference type="InterPro" id="IPR036291">
    <property type="entry name" value="NAD(P)-bd_dom_sf"/>
</dbReference>
<dbReference type="RefSeq" id="WP_220208995.1">
    <property type="nucleotide sequence ID" value="NZ_BNJK01000002.1"/>
</dbReference>
<name>A0A8J3IY71_9CHLR</name>
<dbReference type="Proteomes" id="UP000597444">
    <property type="component" value="Unassembled WGS sequence"/>
</dbReference>
<organism evidence="2 3">
    <name type="scientific">Reticulibacter mediterranei</name>
    <dbReference type="NCBI Taxonomy" id="2778369"/>
    <lineage>
        <taxon>Bacteria</taxon>
        <taxon>Bacillati</taxon>
        <taxon>Chloroflexota</taxon>
        <taxon>Ktedonobacteria</taxon>
        <taxon>Ktedonobacterales</taxon>
        <taxon>Reticulibacteraceae</taxon>
        <taxon>Reticulibacter</taxon>
    </lineage>
</organism>
<dbReference type="Gene3D" id="3.40.50.720">
    <property type="entry name" value="NAD(P)-binding Rossmann-like Domain"/>
    <property type="match status" value="1"/>
</dbReference>
<dbReference type="EMBL" id="BNJK01000002">
    <property type="protein sequence ID" value="GHO98236.1"/>
    <property type="molecule type" value="Genomic_DNA"/>
</dbReference>
<evidence type="ECO:0000313" key="2">
    <source>
        <dbReference type="EMBL" id="GHO98236.1"/>
    </source>
</evidence>
<gene>
    <name evidence="2" type="ORF">KSF_082840</name>
</gene>